<sequence>MEAAPQRIDQRRCLDGDGDGRPAPVIDATATIVSRSTVPRRRHQLELGVWTPRWEQRNRYPSHVQHSTHPSHVQPSNFH</sequence>
<feature type="compositionally biased region" description="Basic and acidic residues" evidence="1">
    <location>
        <begin position="8"/>
        <end position="20"/>
    </location>
</feature>
<accession>A0A6G1DHY1</accession>
<protein>
    <submittedName>
        <fullName evidence="2">Uncharacterized protein</fullName>
    </submittedName>
</protein>
<organism evidence="2 3">
    <name type="scientific">Oryza meyeriana var. granulata</name>
    <dbReference type="NCBI Taxonomy" id="110450"/>
    <lineage>
        <taxon>Eukaryota</taxon>
        <taxon>Viridiplantae</taxon>
        <taxon>Streptophyta</taxon>
        <taxon>Embryophyta</taxon>
        <taxon>Tracheophyta</taxon>
        <taxon>Spermatophyta</taxon>
        <taxon>Magnoliopsida</taxon>
        <taxon>Liliopsida</taxon>
        <taxon>Poales</taxon>
        <taxon>Poaceae</taxon>
        <taxon>BOP clade</taxon>
        <taxon>Oryzoideae</taxon>
        <taxon>Oryzeae</taxon>
        <taxon>Oryzinae</taxon>
        <taxon>Oryza</taxon>
        <taxon>Oryza meyeriana</taxon>
    </lineage>
</organism>
<comment type="caution">
    <text evidence="2">The sequence shown here is derived from an EMBL/GenBank/DDBJ whole genome shotgun (WGS) entry which is preliminary data.</text>
</comment>
<dbReference type="EMBL" id="SPHZ02000006">
    <property type="protein sequence ID" value="KAF0912208.1"/>
    <property type="molecule type" value="Genomic_DNA"/>
</dbReference>
<evidence type="ECO:0000313" key="2">
    <source>
        <dbReference type="EMBL" id="KAF0912208.1"/>
    </source>
</evidence>
<keyword evidence="3" id="KW-1185">Reference proteome</keyword>
<evidence type="ECO:0000313" key="3">
    <source>
        <dbReference type="Proteomes" id="UP000479710"/>
    </source>
</evidence>
<dbReference type="Proteomes" id="UP000479710">
    <property type="component" value="Unassembled WGS sequence"/>
</dbReference>
<name>A0A6G1DHY1_9ORYZ</name>
<feature type="region of interest" description="Disordered" evidence="1">
    <location>
        <begin position="1"/>
        <end position="28"/>
    </location>
</feature>
<dbReference type="AlphaFoldDB" id="A0A6G1DHY1"/>
<evidence type="ECO:0000256" key="1">
    <source>
        <dbReference type="SAM" id="MobiDB-lite"/>
    </source>
</evidence>
<gene>
    <name evidence="2" type="ORF">E2562_013163</name>
</gene>
<proteinExistence type="predicted"/>
<reference evidence="2 3" key="1">
    <citation type="submission" date="2019-11" db="EMBL/GenBank/DDBJ databases">
        <title>Whole genome sequence of Oryza granulata.</title>
        <authorList>
            <person name="Li W."/>
        </authorList>
    </citation>
    <scope>NUCLEOTIDE SEQUENCE [LARGE SCALE GENOMIC DNA]</scope>
    <source>
        <strain evidence="3">cv. Menghai</strain>
        <tissue evidence="2">Leaf</tissue>
    </source>
</reference>